<dbReference type="InterPro" id="IPR050775">
    <property type="entry name" value="FAD-binding_Monooxygenases"/>
</dbReference>
<keyword evidence="6" id="KW-0560">Oxidoreductase</keyword>
<evidence type="ECO:0000256" key="5">
    <source>
        <dbReference type="ARBA" id="ARBA00022857"/>
    </source>
</evidence>
<dbReference type="GeneID" id="85477530"/>
<comment type="cofactor">
    <cofactor evidence="1">
        <name>FAD</name>
        <dbReference type="ChEBI" id="CHEBI:57692"/>
    </cofactor>
</comment>
<dbReference type="GO" id="GO:0004497">
    <property type="term" value="F:monooxygenase activity"/>
    <property type="evidence" value="ECO:0007669"/>
    <property type="project" value="UniProtKB-KW"/>
</dbReference>
<proteinExistence type="inferred from homology"/>
<reference evidence="8" key="1">
    <citation type="submission" date="2021-06" db="EMBL/GenBank/DDBJ databases">
        <title>Comparative genomics, transcriptomics and evolutionary studies reveal genomic signatures of adaptation to plant cell wall in hemibiotrophic fungi.</title>
        <authorList>
            <consortium name="DOE Joint Genome Institute"/>
            <person name="Baroncelli R."/>
            <person name="Diaz J.F."/>
            <person name="Benocci T."/>
            <person name="Peng M."/>
            <person name="Battaglia E."/>
            <person name="Haridas S."/>
            <person name="Andreopoulos W."/>
            <person name="Labutti K."/>
            <person name="Pangilinan J."/>
            <person name="Floch G.L."/>
            <person name="Makela M.R."/>
            <person name="Henrissat B."/>
            <person name="Grigoriev I.V."/>
            <person name="Crouch J.A."/>
            <person name="De Vries R.P."/>
            <person name="Sukno S.A."/>
            <person name="Thon M.R."/>
        </authorList>
    </citation>
    <scope>NUCLEOTIDE SEQUENCE</scope>
    <source>
        <strain evidence="8">CBS 102054</strain>
    </source>
</reference>
<dbReference type="EMBL" id="JAHMHQ010000015">
    <property type="protein sequence ID" value="KAK1634557.1"/>
    <property type="molecule type" value="Genomic_DNA"/>
</dbReference>
<keyword evidence="7" id="KW-0503">Monooxygenase</keyword>
<dbReference type="Pfam" id="PF13450">
    <property type="entry name" value="NAD_binding_8"/>
    <property type="match status" value="1"/>
</dbReference>
<evidence type="ECO:0000313" key="8">
    <source>
        <dbReference type="EMBL" id="KAK1634557.1"/>
    </source>
</evidence>
<dbReference type="InterPro" id="IPR036188">
    <property type="entry name" value="FAD/NAD-bd_sf"/>
</dbReference>
<comment type="caution">
    <text evidence="8">The sequence shown here is derived from an EMBL/GenBank/DDBJ whole genome shotgun (WGS) entry which is preliminary data.</text>
</comment>
<keyword evidence="9" id="KW-1185">Reference proteome</keyword>
<dbReference type="Proteomes" id="UP001243989">
    <property type="component" value="Unassembled WGS sequence"/>
</dbReference>
<dbReference type="PANTHER" id="PTHR43098">
    <property type="entry name" value="L-ORNITHINE N(5)-MONOOXYGENASE-RELATED"/>
    <property type="match status" value="1"/>
</dbReference>
<evidence type="ECO:0008006" key="10">
    <source>
        <dbReference type="Google" id="ProtNLM"/>
    </source>
</evidence>
<dbReference type="SUPFAM" id="SSF51905">
    <property type="entry name" value="FAD/NAD(P)-binding domain"/>
    <property type="match status" value="1"/>
</dbReference>
<evidence type="ECO:0000256" key="2">
    <source>
        <dbReference type="ARBA" id="ARBA00010139"/>
    </source>
</evidence>
<keyword evidence="5" id="KW-0521">NADP</keyword>
<dbReference type="RefSeq" id="XP_060443164.1">
    <property type="nucleotide sequence ID" value="XM_060592668.1"/>
</dbReference>
<keyword evidence="3" id="KW-0285">Flavoprotein</keyword>
<sequence length="127" mass="14685">MGSLSSPEYDAIIVGGSFAGCYYTLDQLRKAGFKTLVIDDAADLGGVWYWNCYAGARVDTPAPLYEFSEEEIWRPWTWSEKYPGREEIRNYFQHVESKLHLKKDVMFNTRVVSADFDKMESHLVRQS</sequence>
<dbReference type="PANTHER" id="PTHR43098:SF3">
    <property type="entry name" value="L-ORNITHINE N(5)-MONOOXYGENASE-RELATED"/>
    <property type="match status" value="1"/>
</dbReference>
<accession>A0AAI9ZM65</accession>
<dbReference type="AlphaFoldDB" id="A0AAI9ZM65"/>
<evidence type="ECO:0000256" key="4">
    <source>
        <dbReference type="ARBA" id="ARBA00022827"/>
    </source>
</evidence>
<dbReference type="Gene3D" id="3.50.50.60">
    <property type="entry name" value="FAD/NAD(P)-binding domain"/>
    <property type="match status" value="1"/>
</dbReference>
<comment type="similarity">
    <text evidence="2">Belongs to the FAD-binding monooxygenase family.</text>
</comment>
<keyword evidence="4" id="KW-0274">FAD</keyword>
<evidence type="ECO:0000256" key="6">
    <source>
        <dbReference type="ARBA" id="ARBA00023002"/>
    </source>
</evidence>
<organism evidence="8 9">
    <name type="scientific">Colletotrichum phormii</name>
    <dbReference type="NCBI Taxonomy" id="359342"/>
    <lineage>
        <taxon>Eukaryota</taxon>
        <taxon>Fungi</taxon>
        <taxon>Dikarya</taxon>
        <taxon>Ascomycota</taxon>
        <taxon>Pezizomycotina</taxon>
        <taxon>Sordariomycetes</taxon>
        <taxon>Hypocreomycetidae</taxon>
        <taxon>Glomerellales</taxon>
        <taxon>Glomerellaceae</taxon>
        <taxon>Colletotrichum</taxon>
        <taxon>Colletotrichum acutatum species complex</taxon>
    </lineage>
</organism>
<protein>
    <recommendedName>
        <fullName evidence="10">Baeyer-Villiger monooxygenase</fullName>
    </recommendedName>
</protein>
<evidence type="ECO:0000256" key="1">
    <source>
        <dbReference type="ARBA" id="ARBA00001974"/>
    </source>
</evidence>
<evidence type="ECO:0000256" key="3">
    <source>
        <dbReference type="ARBA" id="ARBA00022630"/>
    </source>
</evidence>
<evidence type="ECO:0000256" key="7">
    <source>
        <dbReference type="ARBA" id="ARBA00023033"/>
    </source>
</evidence>
<name>A0AAI9ZM65_9PEZI</name>
<evidence type="ECO:0000313" key="9">
    <source>
        <dbReference type="Proteomes" id="UP001243989"/>
    </source>
</evidence>
<gene>
    <name evidence="8" type="ORF">BDP81DRAFT_451745</name>
</gene>